<dbReference type="Gene3D" id="1.10.8.60">
    <property type="match status" value="1"/>
</dbReference>
<dbReference type="PROSITE" id="PS00676">
    <property type="entry name" value="SIGMA54_INTERACT_2"/>
    <property type="match status" value="1"/>
</dbReference>
<dbReference type="Gene3D" id="3.40.50.300">
    <property type="entry name" value="P-loop containing nucleotide triphosphate hydrolases"/>
    <property type="match status" value="1"/>
</dbReference>
<dbReference type="SUPFAM" id="SSF46689">
    <property type="entry name" value="Homeodomain-like"/>
    <property type="match status" value="1"/>
</dbReference>
<dbReference type="InterPro" id="IPR009057">
    <property type="entry name" value="Homeodomain-like_sf"/>
</dbReference>
<dbReference type="InterPro" id="IPR002078">
    <property type="entry name" value="Sigma_54_int"/>
</dbReference>
<evidence type="ECO:0000313" key="9">
    <source>
        <dbReference type="EMBL" id="AGA89241.1"/>
    </source>
</evidence>
<evidence type="ECO:0000256" key="1">
    <source>
        <dbReference type="ARBA" id="ARBA00022741"/>
    </source>
</evidence>
<dbReference type="GO" id="GO:0003677">
    <property type="term" value="F:DNA binding"/>
    <property type="evidence" value="ECO:0007669"/>
    <property type="project" value="UniProtKB-KW"/>
</dbReference>
<keyword evidence="4" id="KW-0238">DNA-binding</keyword>
<dbReference type="Gene3D" id="1.10.10.60">
    <property type="entry name" value="Homeodomain-like"/>
    <property type="match status" value="1"/>
</dbReference>
<dbReference type="GO" id="GO:0005524">
    <property type="term" value="F:ATP binding"/>
    <property type="evidence" value="ECO:0007669"/>
    <property type="project" value="UniProtKB-KW"/>
</dbReference>
<dbReference type="InterPro" id="IPR003018">
    <property type="entry name" value="GAF"/>
</dbReference>
<dbReference type="Proteomes" id="UP000010816">
    <property type="component" value="Chromosome"/>
</dbReference>
<gene>
    <name evidence="9" type="ORF">Thimo_0377</name>
</gene>
<dbReference type="Gene3D" id="3.30.450.40">
    <property type="match status" value="1"/>
</dbReference>
<dbReference type="KEGG" id="tmb:Thimo_0377"/>
<dbReference type="SUPFAM" id="SSF52540">
    <property type="entry name" value="P-loop containing nucleoside triphosphate hydrolases"/>
    <property type="match status" value="1"/>
</dbReference>
<dbReference type="PROSITE" id="PS00675">
    <property type="entry name" value="SIGMA54_INTERACT_1"/>
    <property type="match status" value="1"/>
</dbReference>
<keyword evidence="10" id="KW-1185">Reference proteome</keyword>
<dbReference type="Pfam" id="PF25601">
    <property type="entry name" value="AAA_lid_14"/>
    <property type="match status" value="1"/>
</dbReference>
<sequence length="527" mass="56911">MDRFLPLLLGVWQQACRNIRIDASAEAIAAVLARRLPLDHLLIRQLDPARAQLAMLAWTGQHAPPSTAETTSPGVELEPLIAWCGTRQVVRGPAETVTRRLPGLLPAGLCGNILAGGLVLEGQVLGAAILATEQPGRFSQEHEPMLAALLDPLAVAVQNDRLVRELTALREAAEADRAKLLARLGRQDITDPIVGAEGGLREVMHRVELVARADTPVLILGETGSGKEVVARAIHGRSPRASGPFLRVNCGAIPPELADSELFGHERGSFTGAAAQRKGWFERADGGTLFLDEVGELSPAIQVRLLRILQDGTFQRVGGERQLRVDVRVVAATHRDLGAMVGAGQFRADLWYRINVFPIDLPALRERPQDIPAMATSFALRAAARLGLPPRLPTPEDMERLLAYPWPGNVRELAAVIERAAILGNGRALEVPTALGGNAATPAVAASDPATTPARTPAQKSEETRDDTGETLDEVVRRRIEAALADCLGRIEGPFGAARRLGVNPHTLRARMRRLGIDWTRFRPLRP</sequence>
<accession>L0GTA4</accession>
<dbReference type="HOGENOM" id="CLU_000445_95_2_6"/>
<dbReference type="SUPFAM" id="SSF55781">
    <property type="entry name" value="GAF domain-like"/>
    <property type="match status" value="1"/>
</dbReference>
<dbReference type="PROSITE" id="PS50045">
    <property type="entry name" value="SIGMA54_INTERACT_4"/>
    <property type="match status" value="1"/>
</dbReference>
<dbReference type="PANTHER" id="PTHR32071:SF117">
    <property type="entry name" value="PTS-DEPENDENT DIHYDROXYACETONE KINASE OPERON REGULATORY PROTEIN-RELATED"/>
    <property type="match status" value="1"/>
</dbReference>
<feature type="domain" description="Sigma-54 factor interaction" evidence="8">
    <location>
        <begin position="193"/>
        <end position="422"/>
    </location>
</feature>
<evidence type="ECO:0000256" key="5">
    <source>
        <dbReference type="ARBA" id="ARBA00023159"/>
    </source>
</evidence>
<dbReference type="InterPro" id="IPR025943">
    <property type="entry name" value="Sigma_54_int_dom_ATP-bd_2"/>
</dbReference>
<organism evidence="9 10">
    <name type="scientific">Thioflavicoccus mobilis 8321</name>
    <dbReference type="NCBI Taxonomy" id="765912"/>
    <lineage>
        <taxon>Bacteria</taxon>
        <taxon>Pseudomonadati</taxon>
        <taxon>Pseudomonadota</taxon>
        <taxon>Gammaproteobacteria</taxon>
        <taxon>Chromatiales</taxon>
        <taxon>Chromatiaceae</taxon>
        <taxon>Thioflavicoccus</taxon>
    </lineage>
</organism>
<feature type="compositionally biased region" description="Low complexity" evidence="7">
    <location>
        <begin position="440"/>
        <end position="454"/>
    </location>
</feature>
<dbReference type="PATRIC" id="fig|765912.4.peg.369"/>
<keyword evidence="5" id="KW-0010">Activator</keyword>
<dbReference type="SMART" id="SM00065">
    <property type="entry name" value="GAF"/>
    <property type="match status" value="1"/>
</dbReference>
<keyword evidence="2" id="KW-0067">ATP-binding</keyword>
<dbReference type="PANTHER" id="PTHR32071">
    <property type="entry name" value="TRANSCRIPTIONAL REGULATORY PROTEIN"/>
    <property type="match status" value="1"/>
</dbReference>
<dbReference type="InterPro" id="IPR003593">
    <property type="entry name" value="AAA+_ATPase"/>
</dbReference>
<evidence type="ECO:0000256" key="6">
    <source>
        <dbReference type="ARBA" id="ARBA00023163"/>
    </source>
</evidence>
<dbReference type="Pfam" id="PF00158">
    <property type="entry name" value="Sigma54_activat"/>
    <property type="match status" value="1"/>
</dbReference>
<dbReference type="eggNOG" id="COG2204">
    <property type="taxonomic scope" value="Bacteria"/>
</dbReference>
<feature type="compositionally biased region" description="Basic and acidic residues" evidence="7">
    <location>
        <begin position="460"/>
        <end position="472"/>
    </location>
</feature>
<evidence type="ECO:0000256" key="3">
    <source>
        <dbReference type="ARBA" id="ARBA00023015"/>
    </source>
</evidence>
<dbReference type="eggNOG" id="COG2203">
    <property type="taxonomic scope" value="Bacteria"/>
</dbReference>
<evidence type="ECO:0000259" key="8">
    <source>
        <dbReference type="PROSITE" id="PS50045"/>
    </source>
</evidence>
<dbReference type="EMBL" id="CP003051">
    <property type="protein sequence ID" value="AGA89241.1"/>
    <property type="molecule type" value="Genomic_DNA"/>
</dbReference>
<dbReference type="PROSITE" id="PS00688">
    <property type="entry name" value="SIGMA54_INTERACT_3"/>
    <property type="match status" value="1"/>
</dbReference>
<dbReference type="InterPro" id="IPR025944">
    <property type="entry name" value="Sigma_54_int_dom_CS"/>
</dbReference>
<dbReference type="STRING" id="765912.Thimo_0377"/>
<keyword evidence="1" id="KW-0547">Nucleotide-binding</keyword>
<dbReference type="CDD" id="cd00009">
    <property type="entry name" value="AAA"/>
    <property type="match status" value="1"/>
</dbReference>
<keyword evidence="3" id="KW-0805">Transcription regulation</keyword>
<feature type="region of interest" description="Disordered" evidence="7">
    <location>
        <begin position="440"/>
        <end position="472"/>
    </location>
</feature>
<dbReference type="AlphaFoldDB" id="L0GTA4"/>
<keyword evidence="6" id="KW-0804">Transcription</keyword>
<dbReference type="SMART" id="SM00382">
    <property type="entry name" value="AAA"/>
    <property type="match status" value="1"/>
</dbReference>
<dbReference type="InterPro" id="IPR058031">
    <property type="entry name" value="AAA_lid_NorR"/>
</dbReference>
<evidence type="ECO:0000256" key="7">
    <source>
        <dbReference type="SAM" id="MobiDB-lite"/>
    </source>
</evidence>
<protein>
    <submittedName>
        <fullName evidence="9">Transcriptional regulator containing GAF, AAA-type ATPase, and DNA binding domains</fullName>
    </submittedName>
</protein>
<proteinExistence type="predicted"/>
<dbReference type="InterPro" id="IPR029016">
    <property type="entry name" value="GAF-like_dom_sf"/>
</dbReference>
<reference evidence="9 10" key="1">
    <citation type="submission" date="2011-09" db="EMBL/GenBank/DDBJ databases">
        <title>Complete sequence of chromosome of Thioflavicoccus mobilis 8321.</title>
        <authorList>
            <consortium name="US DOE Joint Genome Institute"/>
            <person name="Lucas S."/>
            <person name="Han J."/>
            <person name="Lapidus A."/>
            <person name="Cheng J.-F."/>
            <person name="Goodwin L."/>
            <person name="Pitluck S."/>
            <person name="Peters L."/>
            <person name="Ovchinnikova G."/>
            <person name="Lu M."/>
            <person name="Detter J.C."/>
            <person name="Han C."/>
            <person name="Tapia R."/>
            <person name="Land M."/>
            <person name="Hauser L."/>
            <person name="Kyrpides N."/>
            <person name="Ivanova N."/>
            <person name="Pagani I."/>
            <person name="Vogl K."/>
            <person name="Liu Z."/>
            <person name="Imhoff J."/>
            <person name="Thiel V."/>
            <person name="Frigaard N.-U."/>
            <person name="Bryant D."/>
            <person name="Woyke T."/>
        </authorList>
    </citation>
    <scope>NUCLEOTIDE SEQUENCE [LARGE SCALE GENOMIC DNA]</scope>
    <source>
        <strain evidence="9 10">8321</strain>
    </source>
</reference>
<evidence type="ECO:0000256" key="2">
    <source>
        <dbReference type="ARBA" id="ARBA00022840"/>
    </source>
</evidence>
<dbReference type="InterPro" id="IPR025662">
    <property type="entry name" value="Sigma_54_int_dom_ATP-bd_1"/>
</dbReference>
<dbReference type="GO" id="GO:0006355">
    <property type="term" value="P:regulation of DNA-templated transcription"/>
    <property type="evidence" value="ECO:0007669"/>
    <property type="project" value="InterPro"/>
</dbReference>
<evidence type="ECO:0000313" key="10">
    <source>
        <dbReference type="Proteomes" id="UP000010816"/>
    </source>
</evidence>
<name>L0GTA4_9GAMM</name>
<dbReference type="InterPro" id="IPR027417">
    <property type="entry name" value="P-loop_NTPase"/>
</dbReference>
<dbReference type="OrthoDB" id="9804019at2"/>
<dbReference type="RefSeq" id="WP_015279389.1">
    <property type="nucleotide sequence ID" value="NC_019940.1"/>
</dbReference>
<evidence type="ECO:0000256" key="4">
    <source>
        <dbReference type="ARBA" id="ARBA00023125"/>
    </source>
</evidence>
<dbReference type="FunFam" id="3.40.50.300:FF:000006">
    <property type="entry name" value="DNA-binding transcriptional regulator NtrC"/>
    <property type="match status" value="1"/>
</dbReference>